<dbReference type="AlphaFoldDB" id="A0A9D1SBI5"/>
<evidence type="ECO:0000313" key="1">
    <source>
        <dbReference type="EMBL" id="HIU53528.1"/>
    </source>
</evidence>
<gene>
    <name evidence="1" type="ORF">IAD20_05550</name>
</gene>
<reference evidence="1" key="2">
    <citation type="journal article" date="2021" name="PeerJ">
        <title>Extensive microbial diversity within the chicken gut microbiome revealed by metagenomics and culture.</title>
        <authorList>
            <person name="Gilroy R."/>
            <person name="Ravi A."/>
            <person name="Getino M."/>
            <person name="Pursley I."/>
            <person name="Horton D.L."/>
            <person name="Alikhan N.F."/>
            <person name="Baker D."/>
            <person name="Gharbi K."/>
            <person name="Hall N."/>
            <person name="Watson M."/>
            <person name="Adriaenssens E.M."/>
            <person name="Foster-Nyarko E."/>
            <person name="Jarju S."/>
            <person name="Secka A."/>
            <person name="Antonio M."/>
            <person name="Oren A."/>
            <person name="Chaudhuri R.R."/>
            <person name="La Ragione R."/>
            <person name="Hildebrand F."/>
            <person name="Pallen M.J."/>
        </authorList>
    </citation>
    <scope>NUCLEOTIDE SEQUENCE</scope>
    <source>
        <strain evidence="1">ChiW3-316</strain>
    </source>
</reference>
<proteinExistence type="predicted"/>
<dbReference type="Proteomes" id="UP000824107">
    <property type="component" value="Unassembled WGS sequence"/>
</dbReference>
<accession>A0A9D1SBI5</accession>
<evidence type="ECO:0000313" key="2">
    <source>
        <dbReference type="Proteomes" id="UP000824107"/>
    </source>
</evidence>
<organism evidence="1 2">
    <name type="scientific">Candidatus Scatocola faecipullorum</name>
    <dbReference type="NCBI Taxonomy" id="2840917"/>
    <lineage>
        <taxon>Bacteria</taxon>
        <taxon>Pseudomonadati</taxon>
        <taxon>Pseudomonadota</taxon>
        <taxon>Alphaproteobacteria</taxon>
        <taxon>Rhodospirillales</taxon>
        <taxon>Rhodospirillaceae</taxon>
        <taxon>Rhodospirillaceae incertae sedis</taxon>
        <taxon>Candidatus Scatocola</taxon>
    </lineage>
</organism>
<dbReference type="EMBL" id="DVNC01000036">
    <property type="protein sequence ID" value="HIU53528.1"/>
    <property type="molecule type" value="Genomic_DNA"/>
</dbReference>
<reference evidence="1" key="1">
    <citation type="submission" date="2020-10" db="EMBL/GenBank/DDBJ databases">
        <authorList>
            <person name="Gilroy R."/>
        </authorList>
    </citation>
    <scope>NUCLEOTIDE SEQUENCE</scope>
    <source>
        <strain evidence="1">ChiW3-316</strain>
    </source>
</reference>
<sequence>MAVGIIAACAPKEKPRELTLDEKIVSETILPQDPNMIRTPKGASSLDLESPLRCYVNWNTQEMITTIPYNVKAFNMVRNGKNDMLPRFEVTGFTFATMPAEKAMYKLTKEAGIKLVAKDAPYASISAENLRGELSEVIGMIADAAEIYYAYNAETKTLTISRKANFSLYVPKSRPILLALLDVLRGSGITDVTTDWADYSVTFEADFELRNKINKLVAYFEDNPTLIAFDVNVFRIYPYSADDDIEWQDLLKTFDFGTIKTTKTGVIGRALTTSNDLNISTLRSFLGQQAMVIPVAEGKFVVPNLWFARFDIGKCSARDSLETGLSVLAKASLEHNNRIFSDITLEATNGQITQFNVRSRIGENFMIIGIPNQIFDKKSPKSETVVFMVPRIIRTLKTNKTLQNNR</sequence>
<name>A0A9D1SBI5_9PROT</name>
<comment type="caution">
    <text evidence="1">The sequence shown here is derived from an EMBL/GenBank/DDBJ whole genome shotgun (WGS) entry which is preliminary data.</text>
</comment>
<protein>
    <submittedName>
        <fullName evidence="1">Uncharacterized protein</fullName>
    </submittedName>
</protein>